<evidence type="ECO:0000256" key="1">
    <source>
        <dbReference type="SAM" id="Phobius"/>
    </source>
</evidence>
<keyword evidence="1" id="KW-0812">Transmembrane</keyword>
<dbReference type="InterPro" id="IPR022559">
    <property type="entry name" value="SUP-1-like"/>
</dbReference>
<sequence length="109" mass="12038">MSRFTVFAIALVALTLTHSVNADTANDLVEQVKNMRPFELKRSALGCPLPVVGASCPEETPFYYFACCGDLAGQCCFRLQEWVMLLLIVLAALVVISIIVNLIRCMCCY</sequence>
<dbReference type="PANTHER" id="PTHR34149:SF2">
    <property type="entry name" value="PROTEIN CBG11905"/>
    <property type="match status" value="1"/>
</dbReference>
<accession>A0AA36CW87</accession>
<feature type="signal peptide" evidence="2">
    <location>
        <begin position="1"/>
        <end position="22"/>
    </location>
</feature>
<feature type="transmembrane region" description="Helical" evidence="1">
    <location>
        <begin position="82"/>
        <end position="103"/>
    </location>
</feature>
<proteinExistence type="predicted"/>
<comment type="caution">
    <text evidence="3">The sequence shown here is derived from an EMBL/GenBank/DDBJ whole genome shotgun (WGS) entry which is preliminary data.</text>
</comment>
<reference evidence="3" key="1">
    <citation type="submission" date="2023-06" db="EMBL/GenBank/DDBJ databases">
        <authorList>
            <person name="Delattre M."/>
        </authorList>
    </citation>
    <scope>NUCLEOTIDE SEQUENCE</scope>
    <source>
        <strain evidence="3">AF72</strain>
    </source>
</reference>
<keyword evidence="2" id="KW-0732">Signal</keyword>
<dbReference type="PANTHER" id="PTHR34149">
    <property type="entry name" value="PROTEIN CBG11905-RELATED"/>
    <property type="match status" value="1"/>
</dbReference>
<keyword evidence="4" id="KW-1185">Reference proteome</keyword>
<organism evidence="3 4">
    <name type="scientific">Mesorhabditis spiculigera</name>
    <dbReference type="NCBI Taxonomy" id="96644"/>
    <lineage>
        <taxon>Eukaryota</taxon>
        <taxon>Metazoa</taxon>
        <taxon>Ecdysozoa</taxon>
        <taxon>Nematoda</taxon>
        <taxon>Chromadorea</taxon>
        <taxon>Rhabditida</taxon>
        <taxon>Rhabditina</taxon>
        <taxon>Rhabditomorpha</taxon>
        <taxon>Rhabditoidea</taxon>
        <taxon>Rhabditidae</taxon>
        <taxon>Mesorhabditinae</taxon>
        <taxon>Mesorhabditis</taxon>
    </lineage>
</organism>
<keyword evidence="1" id="KW-0472">Membrane</keyword>
<feature type="chain" id="PRO_5041411533" evidence="2">
    <location>
        <begin position="23"/>
        <end position="109"/>
    </location>
</feature>
<dbReference type="EMBL" id="CATQJA010002639">
    <property type="protein sequence ID" value="CAJ0575512.1"/>
    <property type="molecule type" value="Genomic_DNA"/>
</dbReference>
<feature type="non-terminal residue" evidence="3">
    <location>
        <position position="109"/>
    </location>
</feature>
<name>A0AA36CW87_9BILA</name>
<dbReference type="AlphaFoldDB" id="A0AA36CW87"/>
<protein>
    <submittedName>
        <fullName evidence="3">Uncharacterized protein</fullName>
    </submittedName>
</protein>
<dbReference type="Pfam" id="PF10853">
    <property type="entry name" value="DUF2650"/>
    <property type="match status" value="1"/>
</dbReference>
<evidence type="ECO:0000256" key="2">
    <source>
        <dbReference type="SAM" id="SignalP"/>
    </source>
</evidence>
<keyword evidence="1" id="KW-1133">Transmembrane helix</keyword>
<evidence type="ECO:0000313" key="3">
    <source>
        <dbReference type="EMBL" id="CAJ0575512.1"/>
    </source>
</evidence>
<dbReference type="Proteomes" id="UP001177023">
    <property type="component" value="Unassembled WGS sequence"/>
</dbReference>
<evidence type="ECO:0000313" key="4">
    <source>
        <dbReference type="Proteomes" id="UP001177023"/>
    </source>
</evidence>
<gene>
    <name evidence="3" type="ORF">MSPICULIGERA_LOCUS13822</name>
</gene>